<dbReference type="HOGENOM" id="CLU_013798_1_1_10"/>
<dbReference type="AlphaFoldDB" id="A3UBF4"/>
<feature type="domain" description="Peptidase M56" evidence="3">
    <location>
        <begin position="38"/>
        <end position="250"/>
    </location>
</feature>
<feature type="transmembrane region" description="Helical" evidence="1">
    <location>
        <begin position="173"/>
        <end position="192"/>
    </location>
</feature>
<organism evidence="4 5">
    <name type="scientific">Croceibacter atlanticus (strain ATCC BAA-628 / JCM 21780 / CIP 108009 / IAM 15332 / KCTC 12090 / HTCC2559)</name>
    <dbReference type="NCBI Taxonomy" id="216432"/>
    <lineage>
        <taxon>Bacteria</taxon>
        <taxon>Pseudomonadati</taxon>
        <taxon>Bacteroidota</taxon>
        <taxon>Flavobacteriia</taxon>
        <taxon>Flavobacteriales</taxon>
        <taxon>Flavobacteriaceae</taxon>
        <taxon>Croceibacter</taxon>
    </lineage>
</organism>
<evidence type="ECO:0000256" key="1">
    <source>
        <dbReference type="SAM" id="Phobius"/>
    </source>
</evidence>
<dbReference type="InterPro" id="IPR037682">
    <property type="entry name" value="TonB_C"/>
</dbReference>
<feature type="domain" description="TonB C-terminal" evidence="2">
    <location>
        <begin position="393"/>
        <end position="465"/>
    </location>
</feature>
<keyword evidence="1" id="KW-0472">Membrane</keyword>
<dbReference type="Pfam" id="PF03544">
    <property type="entry name" value="TonB_C"/>
    <property type="match status" value="1"/>
</dbReference>
<evidence type="ECO:0000313" key="4">
    <source>
        <dbReference type="EMBL" id="EAP85955.1"/>
    </source>
</evidence>
<dbReference type="Proteomes" id="UP000002297">
    <property type="component" value="Chromosome"/>
</dbReference>
<dbReference type="GO" id="GO:0055085">
    <property type="term" value="P:transmembrane transport"/>
    <property type="evidence" value="ECO:0007669"/>
    <property type="project" value="InterPro"/>
</dbReference>
<evidence type="ECO:0000259" key="2">
    <source>
        <dbReference type="Pfam" id="PF03544"/>
    </source>
</evidence>
<protein>
    <submittedName>
        <fullName evidence="4">TonB</fullName>
    </submittedName>
</protein>
<proteinExistence type="predicted"/>
<dbReference type="InterPro" id="IPR052173">
    <property type="entry name" value="Beta-lactam_resp_regulator"/>
</dbReference>
<keyword evidence="1" id="KW-1133">Transmembrane helix</keyword>
<dbReference type="CDD" id="cd07341">
    <property type="entry name" value="M56_BlaR1_MecR1_like"/>
    <property type="match status" value="1"/>
</dbReference>
<dbReference type="Gene3D" id="3.30.1150.10">
    <property type="match status" value="1"/>
</dbReference>
<gene>
    <name evidence="4" type="ordered locus">CA2559_07981</name>
</gene>
<dbReference type="OrthoDB" id="1522859at2"/>
<dbReference type="KEGG" id="cat:CA2559_07981"/>
<feature type="transmembrane region" description="Helical" evidence="1">
    <location>
        <begin position="6"/>
        <end position="22"/>
    </location>
</feature>
<dbReference type="Pfam" id="PF05569">
    <property type="entry name" value="Peptidase_M56"/>
    <property type="match status" value="1"/>
</dbReference>
<name>A3UBF4_CROAH</name>
<dbReference type="PANTHER" id="PTHR34978">
    <property type="entry name" value="POSSIBLE SENSOR-TRANSDUCER PROTEIN BLAR"/>
    <property type="match status" value="1"/>
</dbReference>
<evidence type="ECO:0000259" key="3">
    <source>
        <dbReference type="Pfam" id="PF05569"/>
    </source>
</evidence>
<feature type="transmembrane region" description="Helical" evidence="1">
    <location>
        <begin position="34"/>
        <end position="54"/>
    </location>
</feature>
<evidence type="ECO:0000313" key="5">
    <source>
        <dbReference type="Proteomes" id="UP000002297"/>
    </source>
</evidence>
<dbReference type="EMBL" id="CP002046">
    <property type="protein sequence ID" value="EAP85955.1"/>
    <property type="molecule type" value="Genomic_DNA"/>
</dbReference>
<dbReference type="SUPFAM" id="SSF74653">
    <property type="entry name" value="TolA/TonB C-terminal domain"/>
    <property type="match status" value="1"/>
</dbReference>
<feature type="transmembrane region" description="Helical" evidence="1">
    <location>
        <begin position="89"/>
        <end position="108"/>
    </location>
</feature>
<dbReference type="InterPro" id="IPR008756">
    <property type="entry name" value="Peptidase_M56"/>
</dbReference>
<dbReference type="PANTHER" id="PTHR34978:SF3">
    <property type="entry name" value="SLR0241 PROTEIN"/>
    <property type="match status" value="1"/>
</dbReference>
<reference evidence="4 5" key="1">
    <citation type="journal article" date="2010" name="J. Bacteriol.">
        <title>The complete genome sequence of Croceibacter atlanticus HTCC2559T.</title>
        <authorList>
            <person name="Oh H.M."/>
            <person name="Kang I."/>
            <person name="Ferriera S."/>
            <person name="Giovannoni S.J."/>
            <person name="Cho J.C."/>
        </authorList>
    </citation>
    <scope>NUCLEOTIDE SEQUENCE [LARGE SCALE GENOMIC DNA]</scope>
    <source>
        <strain evidence="5">ATCC BAA-628 / HTCC2559 / KCTC 12090</strain>
    </source>
</reference>
<dbReference type="RefSeq" id="WP_013187341.1">
    <property type="nucleotide sequence ID" value="NC_014230.1"/>
</dbReference>
<dbReference type="STRING" id="216432.CA2559_07981"/>
<keyword evidence="5" id="KW-1185">Reference proteome</keyword>
<dbReference type="GeneID" id="89453351"/>
<accession>A3UBF4</accession>
<sequence>MIQTIIEILVFQVLFLAVYELFLKNETFFNANRIYLLVTPILSLVLPFISLDVFKTEITTPFFQQLPTVFIGDVSTVQQTESSVWSLPMVLWLVGSGIALLLMCIKLIQLYKLKEKATQEKLEQCKIYIIPQSTLAFSFFNTIYIGKDISEPKRKSILDHELVHVKEKHSLDLFLFEILRIVLWFNPLVYLFQKQLRVLHEYIADTKVAARQTNSNYYQDLLTEVFQTQNLSFTNTFFNQSLIKKRIIMLHKNRSKSKFKLKYLLTIPLVCGILFYTSCQSDNSVVQEDTSVENKIVELEMSLEDKGSLTKEEQVLLTNLKAITNKEDTYLKNGNVEVIEVVETDGLATTDVPFSIVERVPTFQGCTGTNTELKTCMSNKVSLFVQENFDVKLAKRLGLSGTQKIYVAFKIDKTGEATDIKARAPHPELSEEATRVISKLPKMSPGLQSGKPVNVLYSLPIVFEIAE</sequence>
<dbReference type="eggNOG" id="COG4219">
    <property type="taxonomic scope" value="Bacteria"/>
</dbReference>
<keyword evidence="1" id="KW-0812">Transmembrane</keyword>